<accession>A0A514DC00</accession>
<gene>
    <name evidence="1" type="ORF">H3Bulk41384_000003</name>
</gene>
<reference evidence="1" key="1">
    <citation type="submission" date="2019-05" db="EMBL/GenBank/DDBJ databases">
        <title>Metatranscriptomic reconstruction reveals RNA viruses with the potential to shape carbon cycling in soil.</title>
        <authorList>
            <person name="Starr E.P."/>
            <person name="Nuccio E."/>
            <person name="Pett-Ridge J."/>
            <person name="Banfield J.F."/>
            <person name="Firestone M.K."/>
        </authorList>
    </citation>
    <scope>NUCLEOTIDE SEQUENCE</scope>
    <source>
        <strain evidence="1">H3_Bulk_41_scaffold_384</strain>
    </source>
</reference>
<sequence length="120" mass="12753">MSFADPQSVTINAVPYTLPRTGSGINSGSFATNDSTVKLGVSSQYGKRVRRTIRLDHSKYATDPTNSALQVPRSMSVYIVADVPLQGYSVTEQKQIVDGLVAYLTASTGAQVAKLLGGEN</sequence>
<dbReference type="EMBL" id="MN036039">
    <property type="protein sequence ID" value="QDH91148.1"/>
    <property type="molecule type" value="Genomic_RNA"/>
</dbReference>
<organism evidence="1">
    <name type="scientific">Leviviridae sp</name>
    <dbReference type="NCBI Taxonomy" id="2027243"/>
    <lineage>
        <taxon>Viruses</taxon>
        <taxon>Riboviria</taxon>
        <taxon>Orthornavirae</taxon>
        <taxon>Lenarviricota</taxon>
        <taxon>Leviviricetes</taxon>
        <taxon>Norzivirales</taxon>
        <taxon>Fiersviridae</taxon>
    </lineage>
</organism>
<proteinExistence type="predicted"/>
<name>A0A514DC00_9VIRU</name>
<evidence type="ECO:0000313" key="1">
    <source>
        <dbReference type="EMBL" id="QDH91148.1"/>
    </source>
</evidence>
<protein>
    <submittedName>
        <fullName evidence="1">Uncharacterized protein</fullName>
    </submittedName>
</protein>